<evidence type="ECO:0000313" key="3">
    <source>
        <dbReference type="Proteomes" id="UP000735302"/>
    </source>
</evidence>
<proteinExistence type="predicted"/>
<evidence type="ECO:0000256" key="1">
    <source>
        <dbReference type="SAM" id="MobiDB-lite"/>
    </source>
</evidence>
<sequence>MPRTRPVQKSFISSHVSSGVGGKRVNEPAMKSTAIFLRRVPVRACHQQHPRKTRPASGFGWSLKSSAPACYGQPEREELQNLEIEATAFASQSFSCSQYVIARLTTDLLLSP</sequence>
<gene>
    <name evidence="2" type="ORF">PoB_007211500</name>
</gene>
<comment type="caution">
    <text evidence="2">The sequence shown here is derived from an EMBL/GenBank/DDBJ whole genome shotgun (WGS) entry which is preliminary data.</text>
</comment>
<accession>A0AAV4DN99</accession>
<dbReference type="Proteomes" id="UP000735302">
    <property type="component" value="Unassembled WGS sequence"/>
</dbReference>
<protein>
    <submittedName>
        <fullName evidence="2">Uncharacterized protein</fullName>
    </submittedName>
</protein>
<organism evidence="2 3">
    <name type="scientific">Plakobranchus ocellatus</name>
    <dbReference type="NCBI Taxonomy" id="259542"/>
    <lineage>
        <taxon>Eukaryota</taxon>
        <taxon>Metazoa</taxon>
        <taxon>Spiralia</taxon>
        <taxon>Lophotrochozoa</taxon>
        <taxon>Mollusca</taxon>
        <taxon>Gastropoda</taxon>
        <taxon>Heterobranchia</taxon>
        <taxon>Euthyneura</taxon>
        <taxon>Panpulmonata</taxon>
        <taxon>Sacoglossa</taxon>
        <taxon>Placobranchoidea</taxon>
        <taxon>Plakobranchidae</taxon>
        <taxon>Plakobranchus</taxon>
    </lineage>
</organism>
<reference evidence="2 3" key="1">
    <citation type="journal article" date="2021" name="Elife">
        <title>Chloroplast acquisition without the gene transfer in kleptoplastic sea slugs, Plakobranchus ocellatus.</title>
        <authorList>
            <person name="Maeda T."/>
            <person name="Takahashi S."/>
            <person name="Yoshida T."/>
            <person name="Shimamura S."/>
            <person name="Takaki Y."/>
            <person name="Nagai Y."/>
            <person name="Toyoda A."/>
            <person name="Suzuki Y."/>
            <person name="Arimoto A."/>
            <person name="Ishii H."/>
            <person name="Satoh N."/>
            <person name="Nishiyama T."/>
            <person name="Hasebe M."/>
            <person name="Maruyama T."/>
            <person name="Minagawa J."/>
            <person name="Obokata J."/>
            <person name="Shigenobu S."/>
        </authorList>
    </citation>
    <scope>NUCLEOTIDE SEQUENCE [LARGE SCALE GENOMIC DNA]</scope>
</reference>
<dbReference type="EMBL" id="BLXT01008064">
    <property type="protein sequence ID" value="GFO45610.1"/>
    <property type="molecule type" value="Genomic_DNA"/>
</dbReference>
<dbReference type="AlphaFoldDB" id="A0AAV4DN99"/>
<name>A0AAV4DN99_9GAST</name>
<evidence type="ECO:0000313" key="2">
    <source>
        <dbReference type="EMBL" id="GFO45610.1"/>
    </source>
</evidence>
<feature type="region of interest" description="Disordered" evidence="1">
    <location>
        <begin position="1"/>
        <end position="25"/>
    </location>
</feature>
<keyword evidence="3" id="KW-1185">Reference proteome</keyword>